<keyword evidence="1" id="KW-1133">Transmembrane helix</keyword>
<evidence type="ECO:0000256" key="1">
    <source>
        <dbReference type="SAM" id="Phobius"/>
    </source>
</evidence>
<keyword evidence="1" id="KW-0812">Transmembrane</keyword>
<dbReference type="AlphaFoldDB" id="A0A7W5CB24"/>
<protein>
    <recommendedName>
        <fullName evidence="4">DUF3105 domain-containing protein</fullName>
    </recommendedName>
</protein>
<evidence type="ECO:0008006" key="4">
    <source>
        <dbReference type="Google" id="ProtNLM"/>
    </source>
</evidence>
<accession>A0A7W5CB24</accession>
<feature type="transmembrane region" description="Helical" evidence="1">
    <location>
        <begin position="63"/>
        <end position="81"/>
    </location>
</feature>
<comment type="caution">
    <text evidence="2">The sequence shown here is derived from an EMBL/GenBank/DDBJ whole genome shotgun (WGS) entry which is preliminary data.</text>
</comment>
<gene>
    <name evidence="2" type="ORF">FHS16_003974</name>
</gene>
<organism evidence="2 3">
    <name type="scientific">Paenibacillus endophyticus</name>
    <dbReference type="NCBI Taxonomy" id="1294268"/>
    <lineage>
        <taxon>Bacteria</taxon>
        <taxon>Bacillati</taxon>
        <taxon>Bacillota</taxon>
        <taxon>Bacilli</taxon>
        <taxon>Bacillales</taxon>
        <taxon>Paenibacillaceae</taxon>
        <taxon>Paenibacillus</taxon>
    </lineage>
</organism>
<feature type="transmembrane region" description="Helical" evidence="1">
    <location>
        <begin position="15"/>
        <end position="35"/>
    </location>
</feature>
<name>A0A7W5CB24_9BACL</name>
<reference evidence="2 3" key="1">
    <citation type="submission" date="2020-08" db="EMBL/GenBank/DDBJ databases">
        <title>Genomic Encyclopedia of Type Strains, Phase III (KMG-III): the genomes of soil and plant-associated and newly described type strains.</title>
        <authorList>
            <person name="Whitman W."/>
        </authorList>
    </citation>
    <scope>NUCLEOTIDE SEQUENCE [LARGE SCALE GENOMIC DNA]</scope>
    <source>
        <strain evidence="2 3">CECT 8234</strain>
    </source>
</reference>
<keyword evidence="1" id="KW-0472">Membrane</keyword>
<proteinExistence type="predicted"/>
<evidence type="ECO:0000313" key="3">
    <source>
        <dbReference type="Proteomes" id="UP000518605"/>
    </source>
</evidence>
<dbReference type="Proteomes" id="UP000518605">
    <property type="component" value="Unassembled WGS sequence"/>
</dbReference>
<sequence>MESHLLLHEQSGSTYFLLYTAAVIMLLALIGYWYASKWNKENTSSLKKEQKAALRQKTKKMRVAAHMLLSTSLIVVVIHFAKDLTKSYDVDDLNLKADIEVNEDTYYGAEHSDEPVAYEMKIPTSGTHSPHDLKFGFYTEKPANEMLVHNLEHGDIIINYRAGADPQTIELLNYLVNFREAGAGILAVPNEEIPEGKELVVNAWTKTMELTAFDEAKVATFIYTYINEGPEKIPAQIRRGGGTM</sequence>
<dbReference type="RefSeq" id="WP_183566326.1">
    <property type="nucleotide sequence ID" value="NZ_CBCSLB010000012.1"/>
</dbReference>
<dbReference type="EMBL" id="JACHXW010000012">
    <property type="protein sequence ID" value="MBB3153899.1"/>
    <property type="molecule type" value="Genomic_DNA"/>
</dbReference>
<keyword evidence="3" id="KW-1185">Reference proteome</keyword>
<evidence type="ECO:0000313" key="2">
    <source>
        <dbReference type="EMBL" id="MBB3153899.1"/>
    </source>
</evidence>
<dbReference type="Pfam" id="PF11303">
    <property type="entry name" value="DUF3105"/>
    <property type="match status" value="1"/>
</dbReference>
<dbReference type="InterPro" id="IPR021454">
    <property type="entry name" value="DUF3105"/>
</dbReference>